<proteinExistence type="predicted"/>
<sequence length="203" mass="22980">MDDSSYSTYTFPYHTEVPRVLLFGVLGFTCSTMAPLILPFLLVYLFLAYLVYRNQILNVYVTEYDTGGLYWPIVHNTTIFSLVLTQIIALGVFGMKESPIASSLTTPLIISTLLFNEYCGQRFLPTFQKTPTKIIIEMDRKDEHCKEEMYQKLQSSYCQFRSKNLNLHSTSECSNKLQSVLGSAEMGDAARAEDLKNSTSALS</sequence>
<dbReference type="InterPro" id="IPR003864">
    <property type="entry name" value="CSC1/OSCA1-like_7TM"/>
</dbReference>
<dbReference type="EMBL" id="JACGWJ010000016">
    <property type="protein sequence ID" value="KAL0361186.1"/>
    <property type="molecule type" value="Genomic_DNA"/>
</dbReference>
<reference evidence="3" key="1">
    <citation type="submission" date="2020-06" db="EMBL/GenBank/DDBJ databases">
        <authorList>
            <person name="Li T."/>
            <person name="Hu X."/>
            <person name="Zhang T."/>
            <person name="Song X."/>
            <person name="Zhang H."/>
            <person name="Dai N."/>
            <person name="Sheng W."/>
            <person name="Hou X."/>
            <person name="Wei L."/>
        </authorList>
    </citation>
    <scope>NUCLEOTIDE SEQUENCE</scope>
    <source>
        <strain evidence="3">G02</strain>
        <tissue evidence="3">Leaf</tissue>
    </source>
</reference>
<organism evidence="3">
    <name type="scientific">Sesamum radiatum</name>
    <name type="common">Black benniseed</name>
    <dbReference type="NCBI Taxonomy" id="300843"/>
    <lineage>
        <taxon>Eukaryota</taxon>
        <taxon>Viridiplantae</taxon>
        <taxon>Streptophyta</taxon>
        <taxon>Embryophyta</taxon>
        <taxon>Tracheophyta</taxon>
        <taxon>Spermatophyta</taxon>
        <taxon>Magnoliopsida</taxon>
        <taxon>eudicotyledons</taxon>
        <taxon>Gunneridae</taxon>
        <taxon>Pentapetalae</taxon>
        <taxon>asterids</taxon>
        <taxon>lamiids</taxon>
        <taxon>Lamiales</taxon>
        <taxon>Pedaliaceae</taxon>
        <taxon>Sesamum</taxon>
    </lineage>
</organism>
<gene>
    <name evidence="3" type="ORF">Sradi_3803100</name>
</gene>
<feature type="transmembrane region" description="Helical" evidence="1">
    <location>
        <begin position="73"/>
        <end position="94"/>
    </location>
</feature>
<dbReference type="Pfam" id="PF02714">
    <property type="entry name" value="RSN1_7TM"/>
    <property type="match status" value="1"/>
</dbReference>
<evidence type="ECO:0000256" key="1">
    <source>
        <dbReference type="SAM" id="Phobius"/>
    </source>
</evidence>
<feature type="transmembrane region" description="Helical" evidence="1">
    <location>
        <begin position="20"/>
        <end position="52"/>
    </location>
</feature>
<keyword evidence="1" id="KW-1133">Transmembrane helix</keyword>
<accession>A0AAW2Q0Q8</accession>
<evidence type="ECO:0000259" key="2">
    <source>
        <dbReference type="Pfam" id="PF02714"/>
    </source>
</evidence>
<comment type="caution">
    <text evidence="3">The sequence shown here is derived from an EMBL/GenBank/DDBJ whole genome shotgun (WGS) entry which is preliminary data.</text>
</comment>
<dbReference type="GO" id="GO:0005886">
    <property type="term" value="C:plasma membrane"/>
    <property type="evidence" value="ECO:0007669"/>
    <property type="project" value="TreeGrafter"/>
</dbReference>
<protein>
    <submittedName>
        <fullName evidence="3">CSC1-like protein RXW8</fullName>
    </submittedName>
</protein>
<keyword evidence="1" id="KW-0472">Membrane</keyword>
<dbReference type="InterPro" id="IPR045122">
    <property type="entry name" value="Csc1-like"/>
</dbReference>
<feature type="domain" description="CSC1/OSCA1-like 7TM region" evidence="2">
    <location>
        <begin position="7"/>
        <end position="93"/>
    </location>
</feature>
<reference evidence="3" key="2">
    <citation type="journal article" date="2024" name="Plant">
        <title>Genomic evolution and insights into agronomic trait innovations of Sesamum species.</title>
        <authorList>
            <person name="Miao H."/>
            <person name="Wang L."/>
            <person name="Qu L."/>
            <person name="Liu H."/>
            <person name="Sun Y."/>
            <person name="Le M."/>
            <person name="Wang Q."/>
            <person name="Wei S."/>
            <person name="Zheng Y."/>
            <person name="Lin W."/>
            <person name="Duan Y."/>
            <person name="Cao H."/>
            <person name="Xiong S."/>
            <person name="Wang X."/>
            <person name="Wei L."/>
            <person name="Li C."/>
            <person name="Ma Q."/>
            <person name="Ju M."/>
            <person name="Zhao R."/>
            <person name="Li G."/>
            <person name="Mu C."/>
            <person name="Tian Q."/>
            <person name="Mei H."/>
            <person name="Zhang T."/>
            <person name="Gao T."/>
            <person name="Zhang H."/>
        </authorList>
    </citation>
    <scope>NUCLEOTIDE SEQUENCE</scope>
    <source>
        <strain evidence="3">G02</strain>
    </source>
</reference>
<dbReference type="PANTHER" id="PTHR13018:SF117">
    <property type="entry name" value="CSC1-LIKE PROTEIN RXW8"/>
    <property type="match status" value="1"/>
</dbReference>
<keyword evidence="1" id="KW-0812">Transmembrane</keyword>
<dbReference type="AlphaFoldDB" id="A0AAW2Q0Q8"/>
<dbReference type="GO" id="GO:0005227">
    <property type="term" value="F:calcium-activated cation channel activity"/>
    <property type="evidence" value="ECO:0007669"/>
    <property type="project" value="InterPro"/>
</dbReference>
<evidence type="ECO:0000313" key="3">
    <source>
        <dbReference type="EMBL" id="KAL0361186.1"/>
    </source>
</evidence>
<name>A0AAW2Q0Q8_SESRA</name>
<dbReference type="PANTHER" id="PTHR13018">
    <property type="entry name" value="PROBABLE MEMBRANE PROTEIN DUF221-RELATED"/>
    <property type="match status" value="1"/>
</dbReference>